<dbReference type="AlphaFoldDB" id="A0A8D9CVV3"/>
<dbReference type="EMBL" id="LS974625">
    <property type="protein sequence ID" value="CAG7862347.1"/>
    <property type="molecule type" value="Genomic_DNA"/>
</dbReference>
<gene>
    <name evidence="1" type="ORF">BRAPAZ1V2_A09P28140.2</name>
</gene>
<evidence type="ECO:0000313" key="1">
    <source>
        <dbReference type="EMBL" id="CAG7862347.1"/>
    </source>
</evidence>
<name>A0A8D9CVV3_BRACM</name>
<evidence type="ECO:0000313" key="2">
    <source>
        <dbReference type="Proteomes" id="UP000694005"/>
    </source>
</evidence>
<dbReference type="Gramene" id="A09p28140.2_BraZ1">
    <property type="protein sequence ID" value="A09p28140.2_BraZ1.CDS.1"/>
    <property type="gene ID" value="A09g28140.2_BraZ1"/>
</dbReference>
<proteinExistence type="predicted"/>
<protein>
    <submittedName>
        <fullName evidence="1">Uncharacterized protein</fullName>
    </submittedName>
</protein>
<reference evidence="1 2" key="1">
    <citation type="submission" date="2021-07" db="EMBL/GenBank/DDBJ databases">
        <authorList>
            <consortium name="Genoscope - CEA"/>
            <person name="William W."/>
        </authorList>
    </citation>
    <scope>NUCLEOTIDE SEQUENCE [LARGE SCALE GENOMIC DNA]</scope>
</reference>
<feature type="non-terminal residue" evidence="1">
    <location>
        <position position="53"/>
    </location>
</feature>
<accession>A0A8D9CVV3</accession>
<sequence>MQGFEMEPSSGGEAIRFLVHQNIIQFRITSHNMHAFIKLLFLLSSWSALLLCL</sequence>
<dbReference type="Proteomes" id="UP000694005">
    <property type="component" value="Chromosome A09"/>
</dbReference>
<organism evidence="1 2">
    <name type="scientific">Brassica campestris</name>
    <name type="common">Field mustard</name>
    <dbReference type="NCBI Taxonomy" id="3711"/>
    <lineage>
        <taxon>Eukaryota</taxon>
        <taxon>Viridiplantae</taxon>
        <taxon>Streptophyta</taxon>
        <taxon>Embryophyta</taxon>
        <taxon>Tracheophyta</taxon>
        <taxon>Spermatophyta</taxon>
        <taxon>Magnoliopsida</taxon>
        <taxon>eudicotyledons</taxon>
        <taxon>Gunneridae</taxon>
        <taxon>Pentapetalae</taxon>
        <taxon>rosids</taxon>
        <taxon>malvids</taxon>
        <taxon>Brassicales</taxon>
        <taxon>Brassicaceae</taxon>
        <taxon>Brassiceae</taxon>
        <taxon>Brassica</taxon>
    </lineage>
</organism>